<evidence type="ECO:0000313" key="1">
    <source>
        <dbReference type="EMBL" id="CAI8615758.1"/>
    </source>
</evidence>
<organism evidence="1 2">
    <name type="scientific">Vicia faba</name>
    <name type="common">Broad bean</name>
    <name type="synonym">Faba vulgaris</name>
    <dbReference type="NCBI Taxonomy" id="3906"/>
    <lineage>
        <taxon>Eukaryota</taxon>
        <taxon>Viridiplantae</taxon>
        <taxon>Streptophyta</taxon>
        <taxon>Embryophyta</taxon>
        <taxon>Tracheophyta</taxon>
        <taxon>Spermatophyta</taxon>
        <taxon>Magnoliopsida</taxon>
        <taxon>eudicotyledons</taxon>
        <taxon>Gunneridae</taxon>
        <taxon>Pentapetalae</taxon>
        <taxon>rosids</taxon>
        <taxon>fabids</taxon>
        <taxon>Fabales</taxon>
        <taxon>Fabaceae</taxon>
        <taxon>Papilionoideae</taxon>
        <taxon>50 kb inversion clade</taxon>
        <taxon>NPAAA clade</taxon>
        <taxon>Hologalegina</taxon>
        <taxon>IRL clade</taxon>
        <taxon>Fabeae</taxon>
        <taxon>Vicia</taxon>
    </lineage>
</organism>
<sequence>MSIHNDNLLKDFEDISKQLIFHFKENFTTENNCLDNCLVEETIPSLVYGQDNNMLTSISNKDEVRNAIFAMNTDGDPRSDGFGANGYSVFLGHFRQ</sequence>
<protein>
    <submittedName>
        <fullName evidence="1">Uncharacterized protein</fullName>
    </submittedName>
</protein>
<keyword evidence="2" id="KW-1185">Reference proteome</keyword>
<evidence type="ECO:0000313" key="2">
    <source>
        <dbReference type="Proteomes" id="UP001157006"/>
    </source>
</evidence>
<dbReference type="Proteomes" id="UP001157006">
    <property type="component" value="Chromosome 5"/>
</dbReference>
<dbReference type="EMBL" id="OX451740">
    <property type="protein sequence ID" value="CAI8615758.1"/>
    <property type="molecule type" value="Genomic_DNA"/>
</dbReference>
<proteinExistence type="predicted"/>
<gene>
    <name evidence="1" type="ORF">VFH_V194600</name>
</gene>
<accession>A0AAV1B0U3</accession>
<dbReference type="AlphaFoldDB" id="A0AAV1B0U3"/>
<reference evidence="1 2" key="1">
    <citation type="submission" date="2023-01" db="EMBL/GenBank/DDBJ databases">
        <authorList>
            <person name="Kreplak J."/>
        </authorList>
    </citation>
    <scope>NUCLEOTIDE SEQUENCE [LARGE SCALE GENOMIC DNA]</scope>
</reference>
<name>A0AAV1B0U3_VICFA</name>